<evidence type="ECO:0000256" key="2">
    <source>
        <dbReference type="ARBA" id="ARBA00004123"/>
    </source>
</evidence>
<keyword evidence="8" id="KW-0479">Metal-binding</keyword>
<evidence type="ECO:0000313" key="15">
    <source>
        <dbReference type="Proteomes" id="UP001286313"/>
    </source>
</evidence>
<comment type="subcellular location">
    <subcellularLocation>
        <location evidence="3">Cytoplasm</location>
    </subcellularLocation>
    <subcellularLocation>
        <location evidence="2">Nucleus</location>
    </subcellularLocation>
</comment>
<dbReference type="EMBL" id="JAWQEG010001362">
    <property type="protein sequence ID" value="KAK3880019.1"/>
    <property type="molecule type" value="Genomic_DNA"/>
</dbReference>
<dbReference type="AlphaFoldDB" id="A0AAE1FSZ3"/>
<keyword evidence="10" id="KW-0539">Nucleus</keyword>
<evidence type="ECO:0000256" key="8">
    <source>
        <dbReference type="ARBA" id="ARBA00022723"/>
    </source>
</evidence>
<protein>
    <recommendedName>
        <fullName evidence="5">Putative nuclease HARBI1</fullName>
    </recommendedName>
    <alternativeName>
        <fullName evidence="11">Harbinger transposase-derived nuclease</fullName>
    </alternativeName>
</protein>
<comment type="similarity">
    <text evidence="4">Belongs to the HARBI1 family.</text>
</comment>
<name>A0AAE1FSZ3_PETCI</name>
<evidence type="ECO:0000259" key="13">
    <source>
        <dbReference type="Pfam" id="PF13359"/>
    </source>
</evidence>
<dbReference type="Proteomes" id="UP001286313">
    <property type="component" value="Unassembled WGS sequence"/>
</dbReference>
<keyword evidence="6" id="KW-0963">Cytoplasm</keyword>
<evidence type="ECO:0000256" key="3">
    <source>
        <dbReference type="ARBA" id="ARBA00004496"/>
    </source>
</evidence>
<comment type="caution">
    <text evidence="14">The sequence shown here is derived from an EMBL/GenBank/DDBJ whole genome shotgun (WGS) entry which is preliminary data.</text>
</comment>
<evidence type="ECO:0000256" key="6">
    <source>
        <dbReference type="ARBA" id="ARBA00022490"/>
    </source>
</evidence>
<evidence type="ECO:0000256" key="11">
    <source>
        <dbReference type="ARBA" id="ARBA00030126"/>
    </source>
</evidence>
<keyword evidence="15" id="KW-1185">Reference proteome</keyword>
<gene>
    <name evidence="14" type="ORF">Pcinc_015458</name>
</gene>
<proteinExistence type="inferred from homology"/>
<evidence type="ECO:0000256" key="9">
    <source>
        <dbReference type="ARBA" id="ARBA00022801"/>
    </source>
</evidence>
<comment type="cofactor">
    <cofactor evidence="1">
        <name>a divalent metal cation</name>
        <dbReference type="ChEBI" id="CHEBI:60240"/>
    </cofactor>
</comment>
<dbReference type="GO" id="GO:0046872">
    <property type="term" value="F:metal ion binding"/>
    <property type="evidence" value="ECO:0007669"/>
    <property type="project" value="UniProtKB-KW"/>
</dbReference>
<organism evidence="14 15">
    <name type="scientific">Petrolisthes cinctipes</name>
    <name type="common">Flat porcelain crab</name>
    <dbReference type="NCBI Taxonomy" id="88211"/>
    <lineage>
        <taxon>Eukaryota</taxon>
        <taxon>Metazoa</taxon>
        <taxon>Ecdysozoa</taxon>
        <taxon>Arthropoda</taxon>
        <taxon>Crustacea</taxon>
        <taxon>Multicrustacea</taxon>
        <taxon>Malacostraca</taxon>
        <taxon>Eumalacostraca</taxon>
        <taxon>Eucarida</taxon>
        <taxon>Decapoda</taxon>
        <taxon>Pleocyemata</taxon>
        <taxon>Anomura</taxon>
        <taxon>Galatheoidea</taxon>
        <taxon>Porcellanidae</taxon>
        <taxon>Petrolisthes</taxon>
    </lineage>
</organism>
<dbReference type="InterPro" id="IPR027806">
    <property type="entry name" value="HARBI1_dom"/>
</dbReference>
<evidence type="ECO:0000256" key="12">
    <source>
        <dbReference type="ARBA" id="ARBA00045850"/>
    </source>
</evidence>
<sequence length="353" mass="40614">MAEQQQQRAFRIRRPRNFRPRLDIFGEYSDTELKKRYRLDRNGLMYVTNLVRDEIGSRTQRSHAVTADMKVAMTLRYLSTGKMQLCNGDDFGLSQPTISRAITQTLDALTAELILSRFIQFPVNLEEIRDIQGEFLRIAGFPGVVSVVDGTHVRIVAPKEYEEVYVNRKNFHSINVQVVFDAKYQIRDIVARWPGSTHDSRILRESGLWQAFENHQLPIPAGCHLLGDSGYPCKRWLLTPYLRPQEGYQEAFNRAHKKTRSVVERGISLLKRRFHVLHGEIRLAPEKAAKVIMACGILHNICKRLNIQLEEEEEEDVDDPNGLDVFQPAPNAGAQEGVLFRDNLARNIFMIED</sequence>
<dbReference type="PRINTS" id="PR02086">
    <property type="entry name" value="PUTNUCHARBI1"/>
</dbReference>
<comment type="function">
    <text evidence="12">Transposase-derived protein that may have nuclease activity. Does not have transposase activity.</text>
</comment>
<dbReference type="PANTHER" id="PTHR22930:SF286">
    <property type="entry name" value="NUCLEASE HARBI1"/>
    <property type="match status" value="1"/>
</dbReference>
<dbReference type="PANTHER" id="PTHR22930">
    <property type="match status" value="1"/>
</dbReference>
<evidence type="ECO:0000256" key="4">
    <source>
        <dbReference type="ARBA" id="ARBA00006958"/>
    </source>
</evidence>
<dbReference type="GO" id="GO:0004518">
    <property type="term" value="F:nuclease activity"/>
    <property type="evidence" value="ECO:0007669"/>
    <property type="project" value="UniProtKB-KW"/>
</dbReference>
<evidence type="ECO:0000313" key="14">
    <source>
        <dbReference type="EMBL" id="KAK3880019.1"/>
    </source>
</evidence>
<keyword evidence="9" id="KW-0378">Hydrolase</keyword>
<accession>A0AAE1FSZ3</accession>
<dbReference type="InterPro" id="IPR045249">
    <property type="entry name" value="HARBI1-like"/>
</dbReference>
<dbReference type="Pfam" id="PF13359">
    <property type="entry name" value="DDE_Tnp_4"/>
    <property type="match status" value="1"/>
</dbReference>
<evidence type="ECO:0000256" key="10">
    <source>
        <dbReference type="ARBA" id="ARBA00023242"/>
    </source>
</evidence>
<dbReference type="GO" id="GO:0016787">
    <property type="term" value="F:hydrolase activity"/>
    <property type="evidence" value="ECO:0007669"/>
    <property type="project" value="UniProtKB-KW"/>
</dbReference>
<keyword evidence="7" id="KW-0540">Nuclease</keyword>
<dbReference type="GO" id="GO:0005634">
    <property type="term" value="C:nucleus"/>
    <property type="evidence" value="ECO:0007669"/>
    <property type="project" value="UniProtKB-SubCell"/>
</dbReference>
<reference evidence="14" key="1">
    <citation type="submission" date="2023-10" db="EMBL/GenBank/DDBJ databases">
        <title>Genome assemblies of two species of porcelain crab, Petrolisthes cinctipes and Petrolisthes manimaculis (Anomura: Porcellanidae).</title>
        <authorList>
            <person name="Angst P."/>
        </authorList>
    </citation>
    <scope>NUCLEOTIDE SEQUENCE</scope>
    <source>
        <strain evidence="14">PB745_01</strain>
        <tissue evidence="14">Gill</tissue>
    </source>
</reference>
<evidence type="ECO:0000256" key="1">
    <source>
        <dbReference type="ARBA" id="ARBA00001968"/>
    </source>
</evidence>
<dbReference type="InterPro" id="IPR026103">
    <property type="entry name" value="HARBI1_animal"/>
</dbReference>
<feature type="domain" description="DDE Tnp4" evidence="13">
    <location>
        <begin position="148"/>
        <end position="300"/>
    </location>
</feature>
<evidence type="ECO:0000256" key="7">
    <source>
        <dbReference type="ARBA" id="ARBA00022722"/>
    </source>
</evidence>
<evidence type="ECO:0000256" key="5">
    <source>
        <dbReference type="ARBA" id="ARBA00015519"/>
    </source>
</evidence>
<dbReference type="GO" id="GO:0005737">
    <property type="term" value="C:cytoplasm"/>
    <property type="evidence" value="ECO:0007669"/>
    <property type="project" value="UniProtKB-SubCell"/>
</dbReference>